<dbReference type="Proteomes" id="UP000314294">
    <property type="component" value="Unassembled WGS sequence"/>
</dbReference>
<evidence type="ECO:0000313" key="1">
    <source>
        <dbReference type="EMBL" id="TNN62995.1"/>
    </source>
</evidence>
<dbReference type="EMBL" id="SRLO01000282">
    <property type="protein sequence ID" value="TNN62995.1"/>
    <property type="molecule type" value="Genomic_DNA"/>
</dbReference>
<protein>
    <submittedName>
        <fullName evidence="1">Uncharacterized protein</fullName>
    </submittedName>
</protein>
<evidence type="ECO:0000313" key="2">
    <source>
        <dbReference type="Proteomes" id="UP000314294"/>
    </source>
</evidence>
<name>A0A4Z2HCI9_9TELE</name>
<proteinExistence type="predicted"/>
<sequence length="226" mass="26076">MKEHLDDLRGERKREIEVDTRNALCPARELSCRGPIPSTRYLPPLGSFLKLWLDFTRQNGQEGYLCRNHKTQPHAGDLLWVSGDQQWDDCHVILHHLDLHWLLWAELWGRRGTIAAGKVMQLHKAFRGIQRTSTVLADMEKEGLCQSLERSQQLIFNISVWMTMRHGTRSTVILRLTDRGDRDTRLTLSQHSTAWLSAGVIFRLRTLLDFCATTSASQVMDRTSPF</sequence>
<comment type="caution">
    <text evidence="1">The sequence shown here is derived from an EMBL/GenBank/DDBJ whole genome shotgun (WGS) entry which is preliminary data.</text>
</comment>
<gene>
    <name evidence="1" type="ORF">EYF80_026804</name>
</gene>
<reference evidence="1 2" key="1">
    <citation type="submission" date="2019-03" db="EMBL/GenBank/DDBJ databases">
        <title>First draft genome of Liparis tanakae, snailfish: a comprehensive survey of snailfish specific genes.</title>
        <authorList>
            <person name="Kim W."/>
            <person name="Song I."/>
            <person name="Jeong J.-H."/>
            <person name="Kim D."/>
            <person name="Kim S."/>
            <person name="Ryu S."/>
            <person name="Song J.Y."/>
            <person name="Lee S.K."/>
        </authorList>
    </citation>
    <scope>NUCLEOTIDE SEQUENCE [LARGE SCALE GENOMIC DNA]</scope>
    <source>
        <tissue evidence="1">Muscle</tissue>
    </source>
</reference>
<keyword evidence="2" id="KW-1185">Reference proteome</keyword>
<accession>A0A4Z2HCI9</accession>
<organism evidence="1 2">
    <name type="scientific">Liparis tanakae</name>
    <name type="common">Tanaka's snailfish</name>
    <dbReference type="NCBI Taxonomy" id="230148"/>
    <lineage>
        <taxon>Eukaryota</taxon>
        <taxon>Metazoa</taxon>
        <taxon>Chordata</taxon>
        <taxon>Craniata</taxon>
        <taxon>Vertebrata</taxon>
        <taxon>Euteleostomi</taxon>
        <taxon>Actinopterygii</taxon>
        <taxon>Neopterygii</taxon>
        <taxon>Teleostei</taxon>
        <taxon>Neoteleostei</taxon>
        <taxon>Acanthomorphata</taxon>
        <taxon>Eupercaria</taxon>
        <taxon>Perciformes</taxon>
        <taxon>Cottioidei</taxon>
        <taxon>Cottales</taxon>
        <taxon>Liparidae</taxon>
        <taxon>Liparis</taxon>
    </lineage>
</organism>
<dbReference type="AlphaFoldDB" id="A0A4Z2HCI9"/>